<evidence type="ECO:0000313" key="7">
    <source>
        <dbReference type="Proteomes" id="UP000030003"/>
    </source>
</evidence>
<dbReference type="InterPro" id="IPR018392">
    <property type="entry name" value="LysM"/>
</dbReference>
<dbReference type="Pfam" id="PF01476">
    <property type="entry name" value="LysM"/>
    <property type="match status" value="1"/>
</dbReference>
<comment type="subcellular location">
    <subcellularLocation>
        <location evidence="1">Cytoplasm</location>
    </subcellularLocation>
</comment>
<evidence type="ECO:0000256" key="2">
    <source>
        <dbReference type="ARBA" id="ARBA00022490"/>
    </source>
</evidence>
<dbReference type="GO" id="GO:0005737">
    <property type="term" value="C:cytoplasm"/>
    <property type="evidence" value="ECO:0007669"/>
    <property type="project" value="UniProtKB-SubCell"/>
</dbReference>
<evidence type="ECO:0000256" key="3">
    <source>
        <dbReference type="ARBA" id="ARBA00072219"/>
    </source>
</evidence>
<dbReference type="STRING" id="1385515.GCA_000423325_02385"/>
<dbReference type="PANTHER" id="PTHR34700">
    <property type="entry name" value="POTASSIUM BINDING PROTEIN KBP"/>
    <property type="match status" value="1"/>
</dbReference>
<proteinExistence type="predicted"/>
<feature type="compositionally biased region" description="Basic and acidic residues" evidence="4">
    <location>
        <begin position="1"/>
        <end position="10"/>
    </location>
</feature>
<reference evidence="6 7" key="1">
    <citation type="submission" date="2013-08" db="EMBL/GenBank/DDBJ databases">
        <title>Genomic analysis of Lysobacter defluvii.</title>
        <authorList>
            <person name="Wang Q."/>
            <person name="Wang G."/>
        </authorList>
    </citation>
    <scope>NUCLEOTIDE SEQUENCE [LARGE SCALE GENOMIC DNA]</scope>
    <source>
        <strain evidence="6 7">IMMIB APB-9</strain>
    </source>
</reference>
<gene>
    <name evidence="6" type="ORF">N791_07125</name>
</gene>
<comment type="caution">
    <text evidence="6">The sequence shown here is derived from an EMBL/GenBank/DDBJ whole genome shotgun (WGS) entry which is preliminary data.</text>
</comment>
<sequence length="108" mass="11677">MTGNRDRRPDFSGVASTVDSSAAPAAEGKADFSGVRSSTDSTAGQVGDPATQTYVVERGDTLSHIAQRFYGKASGWHEIFEANRDQLDDPDRIQPGQVLRIPQISPER</sequence>
<dbReference type="FunFam" id="3.10.350.10:FF:000001">
    <property type="entry name" value="Peptidoglycan-binding protein LysM"/>
    <property type="match status" value="1"/>
</dbReference>
<dbReference type="PROSITE" id="PS51782">
    <property type="entry name" value="LYSM"/>
    <property type="match status" value="1"/>
</dbReference>
<evidence type="ECO:0000259" key="5">
    <source>
        <dbReference type="PROSITE" id="PS51782"/>
    </source>
</evidence>
<evidence type="ECO:0000256" key="4">
    <source>
        <dbReference type="SAM" id="MobiDB-lite"/>
    </source>
</evidence>
<name>A0A0A0M7T0_9GAMM</name>
<dbReference type="Gene3D" id="3.10.350.10">
    <property type="entry name" value="LysM domain"/>
    <property type="match status" value="1"/>
</dbReference>
<evidence type="ECO:0000313" key="6">
    <source>
        <dbReference type="EMBL" id="KGO99028.1"/>
    </source>
</evidence>
<organism evidence="6 7">
    <name type="scientific">Lysobacter defluvii IMMIB APB-9 = DSM 18482</name>
    <dbReference type="NCBI Taxonomy" id="1385515"/>
    <lineage>
        <taxon>Bacteria</taxon>
        <taxon>Pseudomonadati</taxon>
        <taxon>Pseudomonadota</taxon>
        <taxon>Gammaproteobacteria</taxon>
        <taxon>Lysobacterales</taxon>
        <taxon>Lysobacteraceae</taxon>
        <taxon>Novilysobacter</taxon>
    </lineage>
</organism>
<feature type="region of interest" description="Disordered" evidence="4">
    <location>
        <begin position="85"/>
        <end position="108"/>
    </location>
</feature>
<feature type="compositionally biased region" description="Polar residues" evidence="4">
    <location>
        <begin position="35"/>
        <end position="50"/>
    </location>
</feature>
<dbReference type="SMART" id="SM00257">
    <property type="entry name" value="LysM"/>
    <property type="match status" value="1"/>
</dbReference>
<keyword evidence="2" id="KW-0963">Cytoplasm</keyword>
<dbReference type="OrthoDB" id="370541at2"/>
<protein>
    <recommendedName>
        <fullName evidence="3">Potassium binding protein Kbp</fullName>
    </recommendedName>
</protein>
<feature type="domain" description="LysM" evidence="5">
    <location>
        <begin position="52"/>
        <end position="101"/>
    </location>
</feature>
<dbReference type="Proteomes" id="UP000030003">
    <property type="component" value="Unassembled WGS sequence"/>
</dbReference>
<dbReference type="SUPFAM" id="SSF54106">
    <property type="entry name" value="LysM domain"/>
    <property type="match status" value="1"/>
</dbReference>
<keyword evidence="7" id="KW-1185">Reference proteome</keyword>
<dbReference type="eggNOG" id="COG1652">
    <property type="taxonomic scope" value="Bacteria"/>
</dbReference>
<dbReference type="InterPro" id="IPR036779">
    <property type="entry name" value="LysM_dom_sf"/>
</dbReference>
<evidence type="ECO:0000256" key="1">
    <source>
        <dbReference type="ARBA" id="ARBA00004496"/>
    </source>
</evidence>
<dbReference type="EMBL" id="AVBH01000035">
    <property type="protein sequence ID" value="KGO99028.1"/>
    <property type="molecule type" value="Genomic_DNA"/>
</dbReference>
<dbReference type="CDD" id="cd00118">
    <property type="entry name" value="LysM"/>
    <property type="match status" value="1"/>
</dbReference>
<dbReference type="RefSeq" id="WP_027070386.1">
    <property type="nucleotide sequence ID" value="NZ_AUHT01000012.1"/>
</dbReference>
<dbReference type="PANTHER" id="PTHR34700:SF4">
    <property type="entry name" value="PHAGE-LIKE ELEMENT PBSX PROTEIN XKDP"/>
    <property type="match status" value="1"/>
</dbReference>
<dbReference type="AlphaFoldDB" id="A0A0A0M7T0"/>
<feature type="region of interest" description="Disordered" evidence="4">
    <location>
        <begin position="1"/>
        <end position="50"/>
    </location>
</feature>
<dbReference type="InterPro" id="IPR052196">
    <property type="entry name" value="Bact_Kbp"/>
</dbReference>
<accession>A0A0A0M7T0</accession>